<keyword evidence="2" id="KW-0862">Zinc</keyword>
<dbReference type="Proteomes" id="UP000694421">
    <property type="component" value="Unplaced"/>
</dbReference>
<feature type="region of interest" description="Disordered" evidence="3">
    <location>
        <begin position="213"/>
        <end position="238"/>
    </location>
</feature>
<proteinExistence type="predicted"/>
<feature type="compositionally biased region" description="Polar residues" evidence="3">
    <location>
        <begin position="43"/>
        <end position="53"/>
    </location>
</feature>
<dbReference type="PROSITE" id="PS50114">
    <property type="entry name" value="GATA_ZN_FINGER_2"/>
    <property type="match status" value="1"/>
</dbReference>
<dbReference type="CDD" id="cd00202">
    <property type="entry name" value="ZnF_GATA"/>
    <property type="match status" value="1"/>
</dbReference>
<evidence type="ECO:0000259" key="4">
    <source>
        <dbReference type="PROSITE" id="PS50114"/>
    </source>
</evidence>
<keyword evidence="6" id="KW-1185">Reference proteome</keyword>
<dbReference type="OMA" id="MACCLQM"/>
<evidence type="ECO:0000313" key="5">
    <source>
        <dbReference type="Ensembl" id="ENSSMRP00000021560.1"/>
    </source>
</evidence>
<sequence length="317" mass="35215">MRFPPACCSLRFESFGGMACCIQISDSKALSFLQETAQLLAQPELRSSNSGKPETQPGPRRSSRATHGDCYPSALAAFGPLDALSLISLHCSNLETEPLDRIERPEGRRLAEEEPPDGLSKDYPSNRLWNLACVEEAGAALLKGVGGASSHKPESQRPWRRICRKQAIPRRSCEALDPSFQGVTFQMQLRLCQSTSEGCRLLISPRYSSGKLRKRSRIPLTREENKAGSSEEEEGSLPTHRNKRCASCKTRKTPLWRDAEDGTPLCNACGIRYKKYRIRCFQCWNIPKHGGKPYSHCSSCGGNLRLVAAQQKTGKRC</sequence>
<reference evidence="5" key="2">
    <citation type="submission" date="2025-09" db="UniProtKB">
        <authorList>
            <consortium name="Ensembl"/>
        </authorList>
    </citation>
    <scope>IDENTIFICATION</scope>
</reference>
<feature type="domain" description="GATA-type" evidence="4">
    <location>
        <begin position="239"/>
        <end position="274"/>
    </location>
</feature>
<dbReference type="AlphaFoldDB" id="A0A8D0DTQ5"/>
<organism evidence="5 6">
    <name type="scientific">Salvator merianae</name>
    <name type="common">Argentine black and white tegu</name>
    <name type="synonym">Tupinambis merianae</name>
    <dbReference type="NCBI Taxonomy" id="96440"/>
    <lineage>
        <taxon>Eukaryota</taxon>
        <taxon>Metazoa</taxon>
        <taxon>Chordata</taxon>
        <taxon>Craniata</taxon>
        <taxon>Vertebrata</taxon>
        <taxon>Euteleostomi</taxon>
        <taxon>Lepidosauria</taxon>
        <taxon>Squamata</taxon>
        <taxon>Bifurcata</taxon>
        <taxon>Unidentata</taxon>
        <taxon>Episquamata</taxon>
        <taxon>Laterata</taxon>
        <taxon>Teiioidea</taxon>
        <taxon>Teiidae</taxon>
        <taxon>Salvator</taxon>
    </lineage>
</organism>
<evidence type="ECO:0000256" key="2">
    <source>
        <dbReference type="PROSITE-ProRule" id="PRU00094"/>
    </source>
</evidence>
<evidence type="ECO:0000313" key="6">
    <source>
        <dbReference type="Proteomes" id="UP000694421"/>
    </source>
</evidence>
<dbReference type="GO" id="GO:0043565">
    <property type="term" value="F:sequence-specific DNA binding"/>
    <property type="evidence" value="ECO:0007669"/>
    <property type="project" value="InterPro"/>
</dbReference>
<evidence type="ECO:0000256" key="1">
    <source>
        <dbReference type="ARBA" id="ARBA00023242"/>
    </source>
</evidence>
<dbReference type="InterPro" id="IPR013088">
    <property type="entry name" value="Znf_NHR/GATA"/>
</dbReference>
<accession>A0A8D0DTQ5</accession>
<dbReference type="Ensembl" id="ENSSMRT00000025259.1">
    <property type="protein sequence ID" value="ENSSMRP00000021560.1"/>
    <property type="gene ID" value="ENSSMRG00000016776.1"/>
</dbReference>
<feature type="region of interest" description="Disordered" evidence="3">
    <location>
        <begin position="43"/>
        <end position="67"/>
    </location>
</feature>
<dbReference type="SUPFAM" id="SSF57716">
    <property type="entry name" value="Glucocorticoid receptor-like (DNA-binding domain)"/>
    <property type="match status" value="1"/>
</dbReference>
<keyword evidence="1" id="KW-0539">Nucleus</keyword>
<keyword evidence="2" id="KW-0479">Metal-binding</keyword>
<dbReference type="PANTHER" id="PTHR47341">
    <property type="entry name" value="GATA-TYPE ZINC FINGER PROTEIN 1"/>
    <property type="match status" value="1"/>
</dbReference>
<dbReference type="GO" id="GO:0005634">
    <property type="term" value="C:nucleus"/>
    <property type="evidence" value="ECO:0007669"/>
    <property type="project" value="TreeGrafter"/>
</dbReference>
<name>A0A8D0DTQ5_SALMN</name>
<dbReference type="GO" id="GO:0006357">
    <property type="term" value="P:regulation of transcription by RNA polymerase II"/>
    <property type="evidence" value="ECO:0007669"/>
    <property type="project" value="TreeGrafter"/>
</dbReference>
<dbReference type="Gene3D" id="3.30.50.10">
    <property type="entry name" value="Erythroid Transcription Factor GATA-1, subunit A"/>
    <property type="match status" value="1"/>
</dbReference>
<dbReference type="InterPro" id="IPR053116">
    <property type="entry name" value="GATA-type_Znf_Regulator"/>
</dbReference>
<dbReference type="Pfam" id="PF00320">
    <property type="entry name" value="GATA"/>
    <property type="match status" value="1"/>
</dbReference>
<dbReference type="GO" id="GO:0008270">
    <property type="term" value="F:zinc ion binding"/>
    <property type="evidence" value="ECO:0007669"/>
    <property type="project" value="UniProtKB-KW"/>
</dbReference>
<dbReference type="InterPro" id="IPR000679">
    <property type="entry name" value="Znf_GATA"/>
</dbReference>
<dbReference type="SMART" id="SM00401">
    <property type="entry name" value="ZnF_GATA"/>
    <property type="match status" value="1"/>
</dbReference>
<dbReference type="GO" id="GO:0007283">
    <property type="term" value="P:spermatogenesis"/>
    <property type="evidence" value="ECO:0007669"/>
    <property type="project" value="TreeGrafter"/>
</dbReference>
<protein>
    <submittedName>
        <fullName evidence="5">Zinc finger GATA like protein 1</fullName>
    </submittedName>
</protein>
<dbReference type="PRINTS" id="PR00619">
    <property type="entry name" value="GATAZNFINGER"/>
</dbReference>
<dbReference type="GeneTree" id="ENSGT00470000042444"/>
<evidence type="ECO:0000256" key="3">
    <source>
        <dbReference type="SAM" id="MobiDB-lite"/>
    </source>
</evidence>
<feature type="region of interest" description="Disordered" evidence="3">
    <location>
        <begin position="100"/>
        <end position="121"/>
    </location>
</feature>
<keyword evidence="2" id="KW-0863">Zinc-finger</keyword>
<reference evidence="5" key="1">
    <citation type="submission" date="2025-08" db="UniProtKB">
        <authorList>
            <consortium name="Ensembl"/>
        </authorList>
    </citation>
    <scope>IDENTIFICATION</scope>
</reference>
<feature type="compositionally biased region" description="Basic and acidic residues" evidence="3">
    <location>
        <begin position="100"/>
        <end position="112"/>
    </location>
</feature>
<dbReference type="PANTHER" id="PTHR47341:SF1">
    <property type="entry name" value="GATA-TYPE ZINC FINGER PROTEIN 1"/>
    <property type="match status" value="1"/>
</dbReference>
<dbReference type="GO" id="GO:0048599">
    <property type="term" value="P:oocyte development"/>
    <property type="evidence" value="ECO:0007669"/>
    <property type="project" value="TreeGrafter"/>
</dbReference>